<accession>A0A382VPT9</accession>
<evidence type="ECO:0000313" key="2">
    <source>
        <dbReference type="EMBL" id="SVD48390.1"/>
    </source>
</evidence>
<feature type="region of interest" description="Disordered" evidence="1">
    <location>
        <begin position="146"/>
        <end position="171"/>
    </location>
</feature>
<name>A0A382VPT9_9ZZZZ</name>
<reference evidence="2" key="1">
    <citation type="submission" date="2018-05" db="EMBL/GenBank/DDBJ databases">
        <authorList>
            <person name="Lanie J.A."/>
            <person name="Ng W.-L."/>
            <person name="Kazmierczak K.M."/>
            <person name="Andrzejewski T.M."/>
            <person name="Davidsen T.M."/>
            <person name="Wayne K.J."/>
            <person name="Tettelin H."/>
            <person name="Glass J.I."/>
            <person name="Rusch D."/>
            <person name="Podicherti R."/>
            <person name="Tsui H.-C.T."/>
            <person name="Winkler M.E."/>
        </authorList>
    </citation>
    <scope>NUCLEOTIDE SEQUENCE</scope>
</reference>
<proteinExistence type="predicted"/>
<dbReference type="AlphaFoldDB" id="A0A382VPT9"/>
<protein>
    <submittedName>
        <fullName evidence="2">Uncharacterized protein</fullName>
    </submittedName>
</protein>
<feature type="non-terminal residue" evidence="2">
    <location>
        <position position="1"/>
    </location>
</feature>
<dbReference type="EMBL" id="UINC01153589">
    <property type="protein sequence ID" value="SVD48390.1"/>
    <property type="molecule type" value="Genomic_DNA"/>
</dbReference>
<evidence type="ECO:0000256" key="1">
    <source>
        <dbReference type="SAM" id="MobiDB-lite"/>
    </source>
</evidence>
<sequence>CNRRMITGKSMMYKHISKIMLALLVTPLTTTATGQENEEEVIDDETRACISVRQIRKTHVVDDQNILFYMRGGTVYHNMLPRRCTMLRRERRFMYETRTGGLCRMENIRVLTDNIIGGGLMGGVFCSLGAFRKLSDEDVEALKMAMKKPSPEARPLPMPAPGEVDAADDES</sequence>
<gene>
    <name evidence="2" type="ORF">METZ01_LOCUS401244</name>
</gene>
<organism evidence="2">
    <name type="scientific">marine metagenome</name>
    <dbReference type="NCBI Taxonomy" id="408172"/>
    <lineage>
        <taxon>unclassified sequences</taxon>
        <taxon>metagenomes</taxon>
        <taxon>ecological metagenomes</taxon>
    </lineage>
</organism>